<dbReference type="Gene3D" id="1.10.530.10">
    <property type="match status" value="1"/>
</dbReference>
<name>A0A926DEW1_9FIRM</name>
<dbReference type="SUPFAM" id="SSF53955">
    <property type="entry name" value="Lysozyme-like"/>
    <property type="match status" value="1"/>
</dbReference>
<feature type="domain" description="Transglycosylase SLT" evidence="1">
    <location>
        <begin position="37"/>
        <end position="147"/>
    </location>
</feature>
<comment type="caution">
    <text evidence="2">The sequence shown here is derived from an EMBL/GenBank/DDBJ whole genome shotgun (WGS) entry which is preliminary data.</text>
</comment>
<dbReference type="Pfam" id="PF01464">
    <property type="entry name" value="SLT"/>
    <property type="match status" value="1"/>
</dbReference>
<dbReference type="PANTHER" id="PTHR37423">
    <property type="entry name" value="SOLUBLE LYTIC MUREIN TRANSGLYCOSYLASE-RELATED"/>
    <property type="match status" value="1"/>
</dbReference>
<proteinExistence type="predicted"/>
<evidence type="ECO:0000313" key="2">
    <source>
        <dbReference type="EMBL" id="MBC8536529.1"/>
    </source>
</evidence>
<dbReference type="AlphaFoldDB" id="A0A926DEW1"/>
<dbReference type="EMBL" id="JACRSP010000003">
    <property type="protein sequence ID" value="MBC8536529.1"/>
    <property type="molecule type" value="Genomic_DNA"/>
</dbReference>
<sequence length="183" mass="21441">MKKIRKVLLTVLILLLIAALCGFFLARRYLPLRHGELIDRYAAEYDLPASLVAAVIRTESSFRADAKSRKGAMGLMQLTPETFWWLQFKLREPEEPNLDVLYDPETNIRYGCYNLALLFNEFEDERTALAAYNAGRSRVRGWLADSRYSDDGVTLKRIPYPETDRYVRKISLYRLCYRILYRL</sequence>
<organism evidence="2 3">
    <name type="scientific">Feifania hominis</name>
    <dbReference type="NCBI Taxonomy" id="2763660"/>
    <lineage>
        <taxon>Bacteria</taxon>
        <taxon>Bacillati</taxon>
        <taxon>Bacillota</taxon>
        <taxon>Clostridia</taxon>
        <taxon>Eubacteriales</taxon>
        <taxon>Feifaniaceae</taxon>
        <taxon>Feifania</taxon>
    </lineage>
</organism>
<dbReference type="RefSeq" id="WP_249300373.1">
    <property type="nucleotide sequence ID" value="NZ_JACRSP010000003.1"/>
</dbReference>
<evidence type="ECO:0000313" key="3">
    <source>
        <dbReference type="Proteomes" id="UP000620366"/>
    </source>
</evidence>
<reference evidence="2" key="1">
    <citation type="submission" date="2020-08" db="EMBL/GenBank/DDBJ databases">
        <title>Genome public.</title>
        <authorList>
            <person name="Liu C."/>
            <person name="Sun Q."/>
        </authorList>
    </citation>
    <scope>NUCLEOTIDE SEQUENCE</scope>
    <source>
        <strain evidence="2">BX7</strain>
    </source>
</reference>
<dbReference type="InterPro" id="IPR023346">
    <property type="entry name" value="Lysozyme-like_dom_sf"/>
</dbReference>
<protein>
    <submittedName>
        <fullName evidence="2">Lytic transglycosylase domain-containing protein</fullName>
    </submittedName>
</protein>
<dbReference type="Proteomes" id="UP000620366">
    <property type="component" value="Unassembled WGS sequence"/>
</dbReference>
<dbReference type="PANTHER" id="PTHR37423:SF2">
    <property type="entry name" value="MEMBRANE-BOUND LYTIC MUREIN TRANSGLYCOSYLASE C"/>
    <property type="match status" value="1"/>
</dbReference>
<dbReference type="InterPro" id="IPR008258">
    <property type="entry name" value="Transglycosylase_SLT_dom_1"/>
</dbReference>
<evidence type="ECO:0000259" key="1">
    <source>
        <dbReference type="Pfam" id="PF01464"/>
    </source>
</evidence>
<gene>
    <name evidence="2" type="ORF">H8695_07515</name>
</gene>
<accession>A0A926DEW1</accession>
<dbReference type="CDD" id="cd16896">
    <property type="entry name" value="LT_Slt70-like"/>
    <property type="match status" value="1"/>
</dbReference>
<keyword evidence="3" id="KW-1185">Reference proteome</keyword>